<name>A0A5C6D6W9_9BACT</name>
<reference evidence="1 2" key="1">
    <citation type="submission" date="2019-02" db="EMBL/GenBank/DDBJ databases">
        <title>Deep-cultivation of Planctomycetes and their phenomic and genomic characterization uncovers novel biology.</title>
        <authorList>
            <person name="Wiegand S."/>
            <person name="Jogler M."/>
            <person name="Boedeker C."/>
            <person name="Pinto D."/>
            <person name="Vollmers J."/>
            <person name="Rivas-Marin E."/>
            <person name="Kohn T."/>
            <person name="Peeters S.H."/>
            <person name="Heuer A."/>
            <person name="Rast P."/>
            <person name="Oberbeckmann S."/>
            <person name="Bunk B."/>
            <person name="Jeske O."/>
            <person name="Meyerdierks A."/>
            <person name="Storesund J.E."/>
            <person name="Kallscheuer N."/>
            <person name="Luecker S."/>
            <person name="Lage O.M."/>
            <person name="Pohl T."/>
            <person name="Merkel B.J."/>
            <person name="Hornburger P."/>
            <person name="Mueller R.-W."/>
            <person name="Bruemmer F."/>
            <person name="Labrenz M."/>
            <person name="Spormann A.M."/>
            <person name="Op Den Camp H."/>
            <person name="Overmann J."/>
            <person name="Amann R."/>
            <person name="Jetten M.S.M."/>
            <person name="Mascher T."/>
            <person name="Medema M.H."/>
            <person name="Devos D.P."/>
            <person name="Kaster A.-K."/>
            <person name="Ovreas L."/>
            <person name="Rohde M."/>
            <person name="Galperin M.Y."/>
            <person name="Jogler C."/>
        </authorList>
    </citation>
    <scope>NUCLEOTIDE SEQUENCE [LARGE SCALE GENOMIC DNA]</scope>
    <source>
        <strain evidence="1 2">Poly41</strain>
    </source>
</reference>
<dbReference type="Proteomes" id="UP000319143">
    <property type="component" value="Unassembled WGS sequence"/>
</dbReference>
<proteinExistence type="predicted"/>
<accession>A0A5C6D6W9</accession>
<evidence type="ECO:0000313" key="1">
    <source>
        <dbReference type="EMBL" id="TWU32662.1"/>
    </source>
</evidence>
<dbReference type="AlphaFoldDB" id="A0A5C6D6W9"/>
<evidence type="ECO:0000313" key="2">
    <source>
        <dbReference type="Proteomes" id="UP000319143"/>
    </source>
</evidence>
<sequence length="141" mass="15795">MTIAADSTSPIQPRRFNLAEHFFVRKTDDVASSFDHIPFSLLVVVVHTVDFNGELFDMAGEVEDVGRLGMLATHFQTAYLFRMRHTPERNLRFRLPLAKFAGVFDGFRLVMFGSCVGRHALCSALPLAGLNSHCWQPAIAQ</sequence>
<organism evidence="1 2">
    <name type="scientific">Novipirellula artificiosorum</name>
    <dbReference type="NCBI Taxonomy" id="2528016"/>
    <lineage>
        <taxon>Bacteria</taxon>
        <taxon>Pseudomonadati</taxon>
        <taxon>Planctomycetota</taxon>
        <taxon>Planctomycetia</taxon>
        <taxon>Pirellulales</taxon>
        <taxon>Pirellulaceae</taxon>
        <taxon>Novipirellula</taxon>
    </lineage>
</organism>
<keyword evidence="2" id="KW-1185">Reference proteome</keyword>
<protein>
    <submittedName>
        <fullName evidence="1">Uncharacterized protein</fullName>
    </submittedName>
</protein>
<comment type="caution">
    <text evidence="1">The sequence shown here is derived from an EMBL/GenBank/DDBJ whole genome shotgun (WGS) entry which is preliminary data.</text>
</comment>
<gene>
    <name evidence="1" type="ORF">Poly41_56400</name>
</gene>
<dbReference type="EMBL" id="SJPV01000012">
    <property type="protein sequence ID" value="TWU32662.1"/>
    <property type="molecule type" value="Genomic_DNA"/>
</dbReference>